<comment type="caution">
    <text evidence="8">The sequence shown here is derived from an EMBL/GenBank/DDBJ whole genome shotgun (WGS) entry which is preliminary data.</text>
</comment>
<evidence type="ECO:0000256" key="4">
    <source>
        <dbReference type="ARBA" id="ARBA00022777"/>
    </source>
</evidence>
<comment type="catalytic activity">
    <reaction evidence="1">
        <text>ATP + protein L-histidine = ADP + protein N-phospho-L-histidine.</text>
        <dbReference type="EC" id="2.7.13.3"/>
    </reaction>
</comment>
<dbReference type="Pfam" id="PF00989">
    <property type="entry name" value="PAS"/>
    <property type="match status" value="1"/>
</dbReference>
<dbReference type="GO" id="GO:0009927">
    <property type="term" value="F:histidine phosphotransfer kinase activity"/>
    <property type="evidence" value="ECO:0007669"/>
    <property type="project" value="TreeGrafter"/>
</dbReference>
<dbReference type="EMBL" id="JAFMPP010000002">
    <property type="protein sequence ID" value="MBO0661575.1"/>
    <property type="molecule type" value="Genomic_DNA"/>
</dbReference>
<keyword evidence="9" id="KW-1185">Reference proteome</keyword>
<dbReference type="GO" id="GO:0000155">
    <property type="term" value="F:phosphorelay sensor kinase activity"/>
    <property type="evidence" value="ECO:0007669"/>
    <property type="project" value="InterPro"/>
</dbReference>
<dbReference type="InterPro" id="IPR035965">
    <property type="entry name" value="PAS-like_dom_sf"/>
</dbReference>
<dbReference type="InterPro" id="IPR036890">
    <property type="entry name" value="HATPase_C_sf"/>
</dbReference>
<dbReference type="PROSITE" id="PS50109">
    <property type="entry name" value="HIS_KIN"/>
    <property type="match status" value="1"/>
</dbReference>
<dbReference type="Pfam" id="PF02518">
    <property type="entry name" value="HATPase_c"/>
    <property type="match status" value="1"/>
</dbReference>
<feature type="region of interest" description="Disordered" evidence="5">
    <location>
        <begin position="262"/>
        <end position="359"/>
    </location>
</feature>
<dbReference type="EC" id="2.7.13.3" evidence="2"/>
<dbReference type="InterPro" id="IPR013767">
    <property type="entry name" value="PAS_fold"/>
</dbReference>
<dbReference type="CDD" id="cd00082">
    <property type="entry name" value="HisKA"/>
    <property type="match status" value="1"/>
</dbReference>
<evidence type="ECO:0000256" key="3">
    <source>
        <dbReference type="ARBA" id="ARBA00022679"/>
    </source>
</evidence>
<dbReference type="CDD" id="cd00130">
    <property type="entry name" value="PAS"/>
    <property type="match status" value="1"/>
</dbReference>
<gene>
    <name evidence="8" type="ORF">J1C48_03205</name>
</gene>
<dbReference type="InterPro" id="IPR005467">
    <property type="entry name" value="His_kinase_dom"/>
</dbReference>
<dbReference type="Pfam" id="PF00512">
    <property type="entry name" value="HisKA"/>
    <property type="match status" value="1"/>
</dbReference>
<keyword evidence="4" id="KW-0418">Kinase</keyword>
<accession>A0A939FUB2</accession>
<dbReference type="Proteomes" id="UP000664122">
    <property type="component" value="Unassembled WGS sequence"/>
</dbReference>
<proteinExistence type="predicted"/>
<evidence type="ECO:0000259" key="7">
    <source>
        <dbReference type="PROSITE" id="PS50112"/>
    </source>
</evidence>
<feature type="domain" description="PAS" evidence="7">
    <location>
        <begin position="841"/>
        <end position="889"/>
    </location>
</feature>
<dbReference type="PROSITE" id="PS50112">
    <property type="entry name" value="PAS"/>
    <property type="match status" value="1"/>
</dbReference>
<dbReference type="PANTHER" id="PTHR43047:SF72">
    <property type="entry name" value="OSMOSENSING HISTIDINE PROTEIN KINASE SLN1"/>
    <property type="match status" value="1"/>
</dbReference>
<evidence type="ECO:0000259" key="6">
    <source>
        <dbReference type="PROSITE" id="PS50109"/>
    </source>
</evidence>
<keyword evidence="3" id="KW-0808">Transferase</keyword>
<dbReference type="SMART" id="SM00387">
    <property type="entry name" value="HATPase_c"/>
    <property type="match status" value="1"/>
</dbReference>
<feature type="compositionally biased region" description="Basic and acidic residues" evidence="5">
    <location>
        <begin position="315"/>
        <end position="325"/>
    </location>
</feature>
<feature type="region of interest" description="Disordered" evidence="5">
    <location>
        <begin position="674"/>
        <end position="707"/>
    </location>
</feature>
<sequence>MTRQLAGSRGILSRKGATTLMLRPSNGFRAQSQPASLRRLIIDGFGEHPAMEVALLTTRAVRTAYAPAESDAALLREAGAAAGAAVTLFDLDGTPRDPKAAGRIGADAIRAFFAGAEAIAEQQASDGSTLLLARVAEDRVIALPVASEGTSSTESVGAEPEAVADSAAQSDSLQGQGTGGEPASVNPSAPVAASDGADIVEQEPDQDQAATDAAAEDAAFRNADPIDDTPQEAHQPIAPLDRPSNWFLPAPSSIDAVHPVDAAMTQSAATSDSAPAEAGPNSCAEPAAPQPPRRRHSVWSVPESETDGNAVSSTEHLDAAGRTDQPRGAPPPADATATSDGDGVPDTPSAETEMPIAPYSDVAPAATTPISATDDQRSDVPVENTRAATAGDFAAAHAEQAAPKNGPDGGFAPRLDAEPVRFVWRIDSDGRFRSLSPEFSEAVGPISAAIVDRSIDEVAHAYGFDADGALRRLLKRRETWSGRTVMWPVETTAKKVPVDLAALPVFARDRTFDGFRGFGVVRLADAEDDPEAIGLAPAEAFFKSQVVTDTAIAAEQQPEDAALTAVMRTIGAPPAPSIAFGRRDPEVRPSAPSKPADEPAPVEAPRISSGPDGKVIRLEERRRGGNGTLSQTEEAAFRAIGETLAQGGDPRELVEAVRSASERIDEIEWERLSHPVAPASSNAGADDAPAKEAADSTPSRHAAAPASGEAANAEALLEASYGTLPLPILAQVGDALVYANREFFDLTGHEDLAAFQAAGGLETLVQERQNGDDDCLRIRRANGRSLSLRARLQRSCVGGVSCLILSFFATPRLAVIARDLADEDEGESPEAVPADALDDAILNLAADGVVLIDPNGLITAMSATARALFEIPEDDLTGRPFLSLFAHESQKGLKGLLAGREAAAAPTSEPATGAAKWFARREVIGRVAGGAFLPLSVTLGHIPRRPGCCAVVQDITSWKRSEQTLEKARSDAEAANLQKTTFLSEVAQEIRDPVDAMIGLADLISSESLGPVGNERYLEYLDDIKRSGHQVIDLVTILHDLAKVESSGQSIAFEAVSLAEIVDEVTAIMGPKANRQRVIIRTHLPSSVPPVVGDPETLRQITTNLVANSIRSTPAGGQLIVSTRFSPETGVTLRFRDSGVGMRQDEIESAMRAPGIGHNSGHGTRESGRLGLPLTKALAEANRAQFSIASTPGEGTMVEVRFPLSRVLLD</sequence>
<feature type="region of interest" description="Disordered" evidence="5">
    <location>
        <begin position="574"/>
        <end position="633"/>
    </location>
</feature>
<evidence type="ECO:0000313" key="8">
    <source>
        <dbReference type="EMBL" id="MBO0661575.1"/>
    </source>
</evidence>
<feature type="compositionally biased region" description="Polar residues" evidence="5">
    <location>
        <begin position="264"/>
        <end position="273"/>
    </location>
</feature>
<protein>
    <recommendedName>
        <fullName evidence="2">histidine kinase</fullName>
        <ecNumber evidence="2">2.7.13.3</ecNumber>
    </recommendedName>
</protein>
<dbReference type="SUPFAM" id="SSF55874">
    <property type="entry name" value="ATPase domain of HSP90 chaperone/DNA topoisomerase II/histidine kinase"/>
    <property type="match status" value="1"/>
</dbReference>
<dbReference type="GO" id="GO:0006355">
    <property type="term" value="P:regulation of DNA-templated transcription"/>
    <property type="evidence" value="ECO:0007669"/>
    <property type="project" value="InterPro"/>
</dbReference>
<dbReference type="InterPro" id="IPR003594">
    <property type="entry name" value="HATPase_dom"/>
</dbReference>
<dbReference type="SMART" id="SM00091">
    <property type="entry name" value="PAS"/>
    <property type="match status" value="2"/>
</dbReference>
<dbReference type="Gene3D" id="1.10.287.130">
    <property type="match status" value="1"/>
</dbReference>
<evidence type="ECO:0000256" key="2">
    <source>
        <dbReference type="ARBA" id="ARBA00012438"/>
    </source>
</evidence>
<dbReference type="SUPFAM" id="SSF55785">
    <property type="entry name" value="PYP-like sensor domain (PAS domain)"/>
    <property type="match status" value="1"/>
</dbReference>
<feature type="compositionally biased region" description="Low complexity" evidence="5">
    <location>
        <begin position="182"/>
        <end position="192"/>
    </location>
</feature>
<feature type="region of interest" description="Disordered" evidence="5">
    <location>
        <begin position="146"/>
        <end position="192"/>
    </location>
</feature>
<evidence type="ECO:0000256" key="5">
    <source>
        <dbReference type="SAM" id="MobiDB-lite"/>
    </source>
</evidence>
<dbReference type="InterPro" id="IPR003661">
    <property type="entry name" value="HisK_dim/P_dom"/>
</dbReference>
<reference evidence="8" key="1">
    <citation type="submission" date="2021-03" db="EMBL/GenBank/DDBJ databases">
        <title>Whole genome sequence of Jiella sp. CQZ9-1.</title>
        <authorList>
            <person name="Tuo L."/>
        </authorList>
    </citation>
    <scope>NUCLEOTIDE SEQUENCE</scope>
    <source>
        <strain evidence="8">CQZ9-1</strain>
    </source>
</reference>
<dbReference type="GO" id="GO:0005886">
    <property type="term" value="C:plasma membrane"/>
    <property type="evidence" value="ECO:0007669"/>
    <property type="project" value="TreeGrafter"/>
</dbReference>
<dbReference type="PANTHER" id="PTHR43047">
    <property type="entry name" value="TWO-COMPONENT HISTIDINE PROTEIN KINASE"/>
    <property type="match status" value="1"/>
</dbReference>
<feature type="domain" description="Histidine kinase" evidence="6">
    <location>
        <begin position="985"/>
        <end position="1206"/>
    </location>
</feature>
<dbReference type="AlphaFoldDB" id="A0A939FUB2"/>
<dbReference type="SUPFAM" id="SSF47384">
    <property type="entry name" value="Homodimeric domain of signal transducing histidine kinase"/>
    <property type="match status" value="1"/>
</dbReference>
<dbReference type="InterPro" id="IPR000014">
    <property type="entry name" value="PAS"/>
</dbReference>
<evidence type="ECO:0000256" key="1">
    <source>
        <dbReference type="ARBA" id="ARBA00000085"/>
    </source>
</evidence>
<feature type="region of interest" description="Disordered" evidence="5">
    <location>
        <begin position="224"/>
        <end position="246"/>
    </location>
</feature>
<dbReference type="InterPro" id="IPR036097">
    <property type="entry name" value="HisK_dim/P_sf"/>
</dbReference>
<dbReference type="Gene3D" id="3.30.450.20">
    <property type="entry name" value="PAS domain"/>
    <property type="match status" value="1"/>
</dbReference>
<evidence type="ECO:0000313" key="9">
    <source>
        <dbReference type="Proteomes" id="UP000664122"/>
    </source>
</evidence>
<dbReference type="Gene3D" id="3.30.565.10">
    <property type="entry name" value="Histidine kinase-like ATPase, C-terminal domain"/>
    <property type="match status" value="1"/>
</dbReference>
<dbReference type="SMART" id="SM00388">
    <property type="entry name" value="HisKA"/>
    <property type="match status" value="1"/>
</dbReference>
<dbReference type="RefSeq" id="WP_207256253.1">
    <property type="nucleotide sequence ID" value="NZ_JAFMPP010000002.1"/>
</dbReference>
<organism evidence="8 9">
    <name type="scientific">Jiella flava</name>
    <dbReference type="NCBI Taxonomy" id="2816857"/>
    <lineage>
        <taxon>Bacteria</taxon>
        <taxon>Pseudomonadati</taxon>
        <taxon>Pseudomonadota</taxon>
        <taxon>Alphaproteobacteria</taxon>
        <taxon>Hyphomicrobiales</taxon>
        <taxon>Aurantimonadaceae</taxon>
        <taxon>Jiella</taxon>
    </lineage>
</organism>
<feature type="compositionally biased region" description="Basic and acidic residues" evidence="5">
    <location>
        <begin position="614"/>
        <end position="623"/>
    </location>
</feature>
<name>A0A939FUB2_9HYPH</name>